<dbReference type="RefSeq" id="WP_032525251.1">
    <property type="nucleotide sequence ID" value="NZ_CP138934.1"/>
</dbReference>
<dbReference type="eggNOG" id="COG1765">
    <property type="taxonomic scope" value="Bacteria"/>
</dbReference>
<dbReference type="STRING" id="59925.EU91_1580"/>
<comment type="caution">
    <text evidence="1">The sequence shown here is derived from an EMBL/GenBank/DDBJ whole genome shotgun (WGS) entry which is preliminary data.</text>
</comment>
<gene>
    <name evidence="1" type="ORF">EU91_1580</name>
</gene>
<evidence type="ECO:0000313" key="1">
    <source>
        <dbReference type="EMBL" id="KGF85478.1"/>
    </source>
</evidence>
<dbReference type="AlphaFoldDB" id="A0A0A1ZB38"/>
<dbReference type="EMBL" id="JNAH01000008">
    <property type="protein sequence ID" value="KGF85478.1"/>
    <property type="molecule type" value="Genomic_DNA"/>
</dbReference>
<dbReference type="Proteomes" id="UP000030598">
    <property type="component" value="Unassembled WGS sequence"/>
</dbReference>
<name>A0A0A1ZB38_PROMR</name>
<proteinExistence type="predicted"/>
<sequence>MKLKFMPTTIFRETPKVTFFDAGLEESNGCDVVIHSGKAISPPDNFKGEQYYVHNHQIDHNLVITGERTFVLINPSWDEPHHVIFLNRSMGALKIPIGTYHRSISGKEGSIVLNQPKRDKFFDPAKEFIPQKLDKISLIKARKSLPVYWIFEDNQIKRVSFNPLERKIKTLV</sequence>
<protein>
    <submittedName>
        <fullName evidence="1">Putative Hemagglutinin-neuraminidase</fullName>
    </submittedName>
</protein>
<organism evidence="1 2">
    <name type="scientific">Prochlorococcus marinus str. GP2</name>
    <dbReference type="NCBI Taxonomy" id="59925"/>
    <lineage>
        <taxon>Bacteria</taxon>
        <taxon>Bacillati</taxon>
        <taxon>Cyanobacteriota</taxon>
        <taxon>Cyanophyceae</taxon>
        <taxon>Synechococcales</taxon>
        <taxon>Prochlorococcaceae</taxon>
        <taxon>Prochlorococcus</taxon>
    </lineage>
</organism>
<evidence type="ECO:0000313" key="2">
    <source>
        <dbReference type="Proteomes" id="UP000030598"/>
    </source>
</evidence>
<accession>A0A0A1ZB38</accession>
<reference evidence="2" key="1">
    <citation type="journal article" date="2014" name="Sci. Data">
        <title>Genomes of diverse isolates of the marine cyanobacterium Prochlorococcus.</title>
        <authorList>
            <person name="Biller S."/>
            <person name="Berube P."/>
            <person name="Thompson J."/>
            <person name="Kelly L."/>
            <person name="Roggensack S."/>
            <person name="Awad L."/>
            <person name="Roache-Johnson K."/>
            <person name="Ding H."/>
            <person name="Giovannoni S.J."/>
            <person name="Moore L.R."/>
            <person name="Chisholm S.W."/>
        </authorList>
    </citation>
    <scope>NUCLEOTIDE SEQUENCE [LARGE SCALE GENOMIC DNA]</scope>
    <source>
        <strain evidence="2">GP2</strain>
    </source>
</reference>
<dbReference type="OrthoDB" id="2081481at2"/>